<name>A0A382KRS6_9ZZZZ</name>
<evidence type="ECO:0000256" key="1">
    <source>
        <dbReference type="ARBA" id="ARBA00022729"/>
    </source>
</evidence>
<dbReference type="SUPFAM" id="SSF52833">
    <property type="entry name" value="Thioredoxin-like"/>
    <property type="match status" value="1"/>
</dbReference>
<evidence type="ECO:0000313" key="2">
    <source>
        <dbReference type="EMBL" id="SVC27238.1"/>
    </source>
</evidence>
<dbReference type="InterPro" id="IPR051099">
    <property type="entry name" value="AGR/TXD"/>
</dbReference>
<gene>
    <name evidence="2" type="ORF">METZ01_LOCUS280092</name>
</gene>
<dbReference type="InterPro" id="IPR036249">
    <property type="entry name" value="Thioredoxin-like_sf"/>
</dbReference>
<organism evidence="2">
    <name type="scientific">marine metagenome</name>
    <dbReference type="NCBI Taxonomy" id="408172"/>
    <lineage>
        <taxon>unclassified sequences</taxon>
        <taxon>metagenomes</taxon>
        <taxon>ecological metagenomes</taxon>
    </lineage>
</organism>
<dbReference type="PANTHER" id="PTHR15337">
    <property type="entry name" value="ANTERIOR GRADIENT PROTEIN-RELATED"/>
    <property type="match status" value="1"/>
</dbReference>
<evidence type="ECO:0008006" key="3">
    <source>
        <dbReference type="Google" id="ProtNLM"/>
    </source>
</evidence>
<dbReference type="AlphaFoldDB" id="A0A382KRS6"/>
<sequence length="125" mass="14767">MKKIVTILLLVFSVSVFAQQKEPKWYTDVETAINISVESEKPLFFFFTGSDWCGWCIRLQREVFFTPEFKTWANANVILVELDFPRKKQLDPKIQQQNRQLGQMFGVRGYPTIWFVTPEIKDKKV</sequence>
<protein>
    <recommendedName>
        <fullName evidence="3">Thioredoxin domain-containing protein</fullName>
    </recommendedName>
</protein>
<accession>A0A382KRS6</accession>
<dbReference type="Gene3D" id="3.40.30.10">
    <property type="entry name" value="Glutaredoxin"/>
    <property type="match status" value="1"/>
</dbReference>
<proteinExistence type="predicted"/>
<keyword evidence="1" id="KW-0732">Signal</keyword>
<dbReference type="PANTHER" id="PTHR15337:SF11">
    <property type="entry name" value="THIOREDOXIN DOMAIN-CONTAINING PROTEIN"/>
    <property type="match status" value="1"/>
</dbReference>
<dbReference type="Pfam" id="PF13899">
    <property type="entry name" value="Thioredoxin_7"/>
    <property type="match status" value="1"/>
</dbReference>
<feature type="non-terminal residue" evidence="2">
    <location>
        <position position="125"/>
    </location>
</feature>
<reference evidence="2" key="1">
    <citation type="submission" date="2018-05" db="EMBL/GenBank/DDBJ databases">
        <authorList>
            <person name="Lanie J.A."/>
            <person name="Ng W.-L."/>
            <person name="Kazmierczak K.M."/>
            <person name="Andrzejewski T.M."/>
            <person name="Davidsen T.M."/>
            <person name="Wayne K.J."/>
            <person name="Tettelin H."/>
            <person name="Glass J.I."/>
            <person name="Rusch D."/>
            <person name="Podicherti R."/>
            <person name="Tsui H.-C.T."/>
            <person name="Winkler M.E."/>
        </authorList>
    </citation>
    <scope>NUCLEOTIDE SEQUENCE</scope>
</reference>
<dbReference type="EMBL" id="UINC01082458">
    <property type="protein sequence ID" value="SVC27238.1"/>
    <property type="molecule type" value="Genomic_DNA"/>
</dbReference>